<dbReference type="AlphaFoldDB" id="A0A839QNB9"/>
<keyword evidence="1" id="KW-1133">Transmembrane helix</keyword>
<evidence type="ECO:0000256" key="1">
    <source>
        <dbReference type="SAM" id="Phobius"/>
    </source>
</evidence>
<evidence type="ECO:0008006" key="4">
    <source>
        <dbReference type="Google" id="ProtNLM"/>
    </source>
</evidence>
<dbReference type="Pfam" id="PF10066">
    <property type="entry name" value="DUF2304"/>
    <property type="match status" value="1"/>
</dbReference>
<dbReference type="InterPro" id="IPR019277">
    <property type="entry name" value="DUF2304"/>
</dbReference>
<proteinExistence type="predicted"/>
<reference evidence="2 3" key="1">
    <citation type="submission" date="2020-08" db="EMBL/GenBank/DDBJ databases">
        <title>Sequencing the genomes of 1000 actinobacteria strains.</title>
        <authorList>
            <person name="Klenk H.-P."/>
        </authorList>
    </citation>
    <scope>NUCLEOTIDE SEQUENCE [LARGE SCALE GENOMIC DNA]</scope>
    <source>
        <strain evidence="2 3">DSM 23040</strain>
    </source>
</reference>
<organism evidence="2 3">
    <name type="scientific">Helcobacillus massiliensis</name>
    <dbReference type="NCBI Taxonomy" id="521392"/>
    <lineage>
        <taxon>Bacteria</taxon>
        <taxon>Bacillati</taxon>
        <taxon>Actinomycetota</taxon>
        <taxon>Actinomycetes</taxon>
        <taxon>Micrococcales</taxon>
        <taxon>Dermabacteraceae</taxon>
        <taxon>Helcobacillus</taxon>
    </lineage>
</organism>
<protein>
    <recommendedName>
        <fullName evidence="4">DUF2304 domain-containing protein</fullName>
    </recommendedName>
</protein>
<keyword evidence="1" id="KW-0812">Transmembrane</keyword>
<sequence>MPGAALLAHPAVTGAVVAAQGAPAFANRAFIIQMILILGIMGITAWLFLKRGAKQLAIRRLLIIMFALFAVFTVIFPTILTQVAQLVGVGRGADLLLYATVVVLLGFLALQEARTKNAEKRTTYLARRLAIADAPTPEEFRKRAFGKGH</sequence>
<dbReference type="RefSeq" id="WP_183373630.1">
    <property type="nucleotide sequence ID" value="NZ_CBCSFZ010000003.1"/>
</dbReference>
<feature type="transmembrane region" description="Helical" evidence="1">
    <location>
        <begin position="61"/>
        <end position="83"/>
    </location>
</feature>
<feature type="transmembrane region" description="Helical" evidence="1">
    <location>
        <begin position="95"/>
        <end position="111"/>
    </location>
</feature>
<dbReference type="EMBL" id="JACHWP010000001">
    <property type="protein sequence ID" value="MBB3021963.1"/>
    <property type="molecule type" value="Genomic_DNA"/>
</dbReference>
<gene>
    <name evidence="2" type="ORF">FHX50_000211</name>
</gene>
<accession>A0A839QNB9</accession>
<name>A0A839QNB9_9MICO</name>
<keyword evidence="1" id="KW-0472">Membrane</keyword>
<dbReference type="Proteomes" id="UP000568050">
    <property type="component" value="Unassembled WGS sequence"/>
</dbReference>
<feature type="transmembrane region" description="Helical" evidence="1">
    <location>
        <begin position="29"/>
        <end position="49"/>
    </location>
</feature>
<evidence type="ECO:0000313" key="2">
    <source>
        <dbReference type="EMBL" id="MBB3021963.1"/>
    </source>
</evidence>
<keyword evidence="3" id="KW-1185">Reference proteome</keyword>
<comment type="caution">
    <text evidence="2">The sequence shown here is derived from an EMBL/GenBank/DDBJ whole genome shotgun (WGS) entry which is preliminary data.</text>
</comment>
<evidence type="ECO:0000313" key="3">
    <source>
        <dbReference type="Proteomes" id="UP000568050"/>
    </source>
</evidence>